<protein>
    <submittedName>
        <fullName evidence="2">Uncharacterized protein</fullName>
    </submittedName>
</protein>
<gene>
    <name evidence="2" type="ORF">QYS48_28500</name>
</gene>
<evidence type="ECO:0000313" key="3">
    <source>
        <dbReference type="Proteomes" id="UP001244443"/>
    </source>
</evidence>
<evidence type="ECO:0000256" key="1">
    <source>
        <dbReference type="SAM" id="SignalP"/>
    </source>
</evidence>
<feature type="signal peptide" evidence="1">
    <location>
        <begin position="1"/>
        <end position="19"/>
    </location>
</feature>
<dbReference type="Proteomes" id="UP001244443">
    <property type="component" value="Chromosome"/>
</dbReference>
<dbReference type="AlphaFoldDB" id="A0AA51RD37"/>
<keyword evidence="1" id="KW-0732">Signal</keyword>
<keyword evidence="3" id="KW-1185">Reference proteome</keyword>
<proteinExistence type="predicted"/>
<organism evidence="2 3">
    <name type="scientific">Marivirga arenosa</name>
    <dbReference type="NCBI Taxonomy" id="3059076"/>
    <lineage>
        <taxon>Bacteria</taxon>
        <taxon>Pseudomonadati</taxon>
        <taxon>Bacteroidota</taxon>
        <taxon>Cytophagia</taxon>
        <taxon>Cytophagales</taxon>
        <taxon>Marivirgaceae</taxon>
        <taxon>Marivirga</taxon>
    </lineage>
</organism>
<name>A0AA51RD37_9BACT</name>
<accession>A0AA51RD37</accession>
<reference evidence="2" key="1">
    <citation type="submission" date="2023-08" db="EMBL/GenBank/DDBJ databases">
        <title>Comparative genomics and taxonomic characterization of three novel marine species of genus Marivirga.</title>
        <authorList>
            <person name="Muhammad N."/>
            <person name="Kim S.-G."/>
        </authorList>
    </citation>
    <scope>NUCLEOTIDE SEQUENCE [LARGE SCALE GENOMIC DNA]</scope>
    <source>
        <strain evidence="2">ABR2-2</strain>
    </source>
</reference>
<dbReference type="EMBL" id="CP129970">
    <property type="protein sequence ID" value="WMN07324.1"/>
    <property type="molecule type" value="Genomic_DNA"/>
</dbReference>
<dbReference type="RefSeq" id="WP_308357439.1">
    <property type="nucleotide sequence ID" value="NZ_CP129970.2"/>
</dbReference>
<evidence type="ECO:0000313" key="2">
    <source>
        <dbReference type="EMBL" id="WMN07324.1"/>
    </source>
</evidence>
<sequence>MKRLLIIVSLTVISQFSFAQSDATEYVELVKKNFHQEDIREKLIDYDFTRLIIPNQDFLGFIGSKYRRIKTFYNSIQQDTVDPFKYFIKGVSVVGTNKCDFLGELEIESIHEAKRMELGVDLMYKDAGFKSQGILIANFTFKEDQSQNHVGIFSGKMIIWWLIDRHGILHINDVNNYSDNYKNNQHIGIWTEYGSSDSKVCNWGVRRIPNSGDLDIGAGEFSANPKYEDLGWKYYRSY</sequence>
<feature type="chain" id="PRO_5041251074" evidence="1">
    <location>
        <begin position="20"/>
        <end position="238"/>
    </location>
</feature>